<accession>A0A1I1YZY6</accession>
<dbReference type="RefSeq" id="WP_046230998.1">
    <property type="nucleotide sequence ID" value="NZ_FONN01000001.1"/>
</dbReference>
<evidence type="ECO:0000313" key="4">
    <source>
        <dbReference type="EMBL" id="SFE25115.1"/>
    </source>
</evidence>
<dbReference type="InterPro" id="IPR052580">
    <property type="entry name" value="Lipid_Hydrolase"/>
</dbReference>
<keyword evidence="2" id="KW-0442">Lipid degradation</keyword>
<dbReference type="GO" id="GO:0016787">
    <property type="term" value="F:hydrolase activity"/>
    <property type="evidence" value="ECO:0007669"/>
    <property type="project" value="UniProtKB-UniRule"/>
</dbReference>
<dbReference type="Gene3D" id="3.40.1090.10">
    <property type="entry name" value="Cytosolic phospholipase A2 catalytic domain"/>
    <property type="match status" value="2"/>
</dbReference>
<dbReference type="SUPFAM" id="SSF52151">
    <property type="entry name" value="FabD/lysophospholipase-like"/>
    <property type="match status" value="1"/>
</dbReference>
<dbReference type="InterPro" id="IPR002641">
    <property type="entry name" value="PNPLA_dom"/>
</dbReference>
<dbReference type="InterPro" id="IPR016035">
    <property type="entry name" value="Acyl_Trfase/lysoPLipase"/>
</dbReference>
<evidence type="ECO:0000256" key="1">
    <source>
        <dbReference type="ARBA" id="ARBA00023098"/>
    </source>
</evidence>
<keyword evidence="1 2" id="KW-0443">Lipid metabolism</keyword>
<keyword evidence="2" id="KW-0378">Hydrolase</keyword>
<gene>
    <name evidence="4" type="ORF">SAMN04487969_101915</name>
</gene>
<feature type="active site" description="Proton acceptor" evidence="2">
    <location>
        <position position="185"/>
    </location>
</feature>
<dbReference type="PROSITE" id="PS51635">
    <property type="entry name" value="PNPLA"/>
    <property type="match status" value="1"/>
</dbReference>
<feature type="short sequence motif" description="GXGXXG" evidence="2">
    <location>
        <begin position="9"/>
        <end position="14"/>
    </location>
</feature>
<feature type="short sequence motif" description="GXSXG" evidence="2">
    <location>
        <begin position="36"/>
        <end position="40"/>
    </location>
</feature>
<feature type="domain" description="PNPLA" evidence="3">
    <location>
        <begin position="5"/>
        <end position="198"/>
    </location>
</feature>
<feature type="active site" description="Nucleophile" evidence="2">
    <location>
        <position position="38"/>
    </location>
</feature>
<reference evidence="5" key="1">
    <citation type="submission" date="2016-10" db="EMBL/GenBank/DDBJ databases">
        <authorList>
            <person name="Varghese N."/>
            <person name="Submissions S."/>
        </authorList>
    </citation>
    <scope>NUCLEOTIDE SEQUENCE [LARGE SCALE GENOMIC DNA]</scope>
    <source>
        <strain evidence="5">CGMCC 1.10223</strain>
    </source>
</reference>
<dbReference type="OrthoDB" id="9770965at2"/>
<name>A0A1I1YZY6_9BACL</name>
<keyword evidence="5" id="KW-1185">Reference proteome</keyword>
<feature type="short sequence motif" description="DGA/G" evidence="2">
    <location>
        <begin position="185"/>
        <end position="187"/>
    </location>
</feature>
<organism evidence="4 5">
    <name type="scientific">Paenibacillus algorifonticola</name>
    <dbReference type="NCBI Taxonomy" id="684063"/>
    <lineage>
        <taxon>Bacteria</taxon>
        <taxon>Bacillati</taxon>
        <taxon>Bacillota</taxon>
        <taxon>Bacilli</taxon>
        <taxon>Bacillales</taxon>
        <taxon>Paenibacillaceae</taxon>
        <taxon>Paenibacillus</taxon>
    </lineage>
</organism>
<dbReference type="PANTHER" id="PTHR46394">
    <property type="entry name" value="ANNEXIN"/>
    <property type="match status" value="1"/>
</dbReference>
<dbReference type="EMBL" id="FONN01000001">
    <property type="protein sequence ID" value="SFE25115.1"/>
    <property type="molecule type" value="Genomic_DNA"/>
</dbReference>
<evidence type="ECO:0000256" key="2">
    <source>
        <dbReference type="PROSITE-ProRule" id="PRU01161"/>
    </source>
</evidence>
<dbReference type="PANTHER" id="PTHR46394:SF1">
    <property type="entry name" value="PNPLA DOMAIN-CONTAINING PROTEIN"/>
    <property type="match status" value="1"/>
</dbReference>
<dbReference type="GO" id="GO:0016042">
    <property type="term" value="P:lipid catabolic process"/>
    <property type="evidence" value="ECO:0007669"/>
    <property type="project" value="UniProtKB-UniRule"/>
</dbReference>
<dbReference type="Proteomes" id="UP000183410">
    <property type="component" value="Unassembled WGS sequence"/>
</dbReference>
<dbReference type="AlphaFoldDB" id="A0A1I1YZY6"/>
<evidence type="ECO:0000313" key="5">
    <source>
        <dbReference type="Proteomes" id="UP000183410"/>
    </source>
</evidence>
<evidence type="ECO:0000259" key="3">
    <source>
        <dbReference type="PROSITE" id="PS51635"/>
    </source>
</evidence>
<protein>
    <submittedName>
        <fullName evidence="4">NTE family protein</fullName>
    </submittedName>
</protein>
<proteinExistence type="predicted"/>
<dbReference type="Pfam" id="PF01734">
    <property type="entry name" value="Patatin"/>
    <property type="match status" value="1"/>
</dbReference>
<sequence>MKADAVFEGGGVKGIAFVGAIEAMEAKGYTWNKLAGTSAGAIIAALLACNYTSSEIKQLMQSLDYLKLLGRTGMNNLPILNKTLPLMVKSGIYSNHILEQIMTEWLKKKGIETFGDLPDGKLSILASNISNGKIVVFPNDLPHYGLSAATFPIAAAVRMSTTLPFFFQPYLWQTPINKKPYYLLDGGMLSNYPIWLFDVQGIPRWPTFGFRLSEKRTYAQSQNINGPVSMLKAIFKTMLQAHDQRHVDEHSEERTIFIPTGTITTTKFDLTESDKQALLVFGQEAAEKFLGKWDFEQYKHKFREKENAAAISLLPDDSQRHGETTVYH</sequence>